<name>A0A6J5M285_9CAUD</name>
<sequence length="59" mass="6256">MSESTMVKLGLIVLGIVVFASLAVAGYSNHKSHTIIQQTRIQSACINPESVACALAVKR</sequence>
<reference evidence="1" key="1">
    <citation type="submission" date="2020-04" db="EMBL/GenBank/DDBJ databases">
        <authorList>
            <person name="Chiriac C."/>
            <person name="Salcher M."/>
            <person name="Ghai R."/>
            <person name="Kavagutti S V."/>
        </authorList>
    </citation>
    <scope>NUCLEOTIDE SEQUENCE</scope>
</reference>
<proteinExistence type="predicted"/>
<organism evidence="1">
    <name type="scientific">uncultured Caudovirales phage</name>
    <dbReference type="NCBI Taxonomy" id="2100421"/>
    <lineage>
        <taxon>Viruses</taxon>
        <taxon>Duplodnaviria</taxon>
        <taxon>Heunggongvirae</taxon>
        <taxon>Uroviricota</taxon>
        <taxon>Caudoviricetes</taxon>
        <taxon>Peduoviridae</taxon>
        <taxon>Maltschvirus</taxon>
        <taxon>Maltschvirus maltsch</taxon>
    </lineage>
</organism>
<dbReference type="EMBL" id="LR796380">
    <property type="protein sequence ID" value="CAB4140864.1"/>
    <property type="molecule type" value="Genomic_DNA"/>
</dbReference>
<gene>
    <name evidence="1" type="ORF">UFOVP395_199</name>
</gene>
<evidence type="ECO:0000313" key="1">
    <source>
        <dbReference type="EMBL" id="CAB4140864.1"/>
    </source>
</evidence>
<accession>A0A6J5M285</accession>
<protein>
    <submittedName>
        <fullName evidence="1">Uncharacterized protein</fullName>
    </submittedName>
</protein>